<dbReference type="Pfam" id="PF00440">
    <property type="entry name" value="TetR_N"/>
    <property type="match status" value="1"/>
</dbReference>
<comment type="caution">
    <text evidence="4">The sequence shown here is derived from an EMBL/GenBank/DDBJ whole genome shotgun (WGS) entry which is preliminary data.</text>
</comment>
<dbReference type="GO" id="GO:0003677">
    <property type="term" value="F:DNA binding"/>
    <property type="evidence" value="ECO:0007669"/>
    <property type="project" value="UniProtKB-UniRule"/>
</dbReference>
<dbReference type="InterPro" id="IPR001647">
    <property type="entry name" value="HTH_TetR"/>
</dbReference>
<keyword evidence="5" id="KW-1185">Reference proteome</keyword>
<dbReference type="PROSITE" id="PS50977">
    <property type="entry name" value="HTH_TETR_2"/>
    <property type="match status" value="1"/>
</dbReference>
<evidence type="ECO:0000259" key="3">
    <source>
        <dbReference type="PROSITE" id="PS50977"/>
    </source>
</evidence>
<name>A0A0R2LSJ3_9LACO</name>
<keyword evidence="1 2" id="KW-0238">DNA-binding</keyword>
<dbReference type="EMBL" id="JQCA01000043">
    <property type="protein sequence ID" value="KRO04199.1"/>
    <property type="molecule type" value="Genomic_DNA"/>
</dbReference>
<proteinExistence type="predicted"/>
<dbReference type="RefSeq" id="WP_057878244.1">
    <property type="nucleotide sequence ID" value="NZ_JQCA01000043.1"/>
</dbReference>
<accession>A0A0R2LSJ3</accession>
<dbReference type="OrthoDB" id="9815924at2"/>
<gene>
    <name evidence="4" type="ORF">IV54_GL001721</name>
</gene>
<feature type="domain" description="HTH tetR-type" evidence="3">
    <location>
        <begin position="3"/>
        <end position="61"/>
    </location>
</feature>
<protein>
    <submittedName>
        <fullName evidence="4">Transcriptional regulator</fullName>
    </submittedName>
</protein>
<evidence type="ECO:0000313" key="5">
    <source>
        <dbReference type="Proteomes" id="UP000051906"/>
    </source>
</evidence>
<dbReference type="STRING" id="616990.IV54_GL001721"/>
<evidence type="ECO:0000256" key="1">
    <source>
        <dbReference type="ARBA" id="ARBA00023125"/>
    </source>
</evidence>
<evidence type="ECO:0000256" key="2">
    <source>
        <dbReference type="PROSITE-ProRule" id="PRU00335"/>
    </source>
</evidence>
<dbReference type="SUPFAM" id="SSF46689">
    <property type="entry name" value="Homeodomain-like"/>
    <property type="match status" value="1"/>
</dbReference>
<reference evidence="4 5" key="1">
    <citation type="journal article" date="2015" name="Genome Announc.">
        <title>Expanding the biotechnology potential of lactobacilli through comparative genomics of 213 strains and associated genera.</title>
        <authorList>
            <person name="Sun Z."/>
            <person name="Harris H.M."/>
            <person name="McCann A."/>
            <person name="Guo C."/>
            <person name="Argimon S."/>
            <person name="Zhang W."/>
            <person name="Yang X."/>
            <person name="Jeffery I.B."/>
            <person name="Cooney J.C."/>
            <person name="Kagawa T.F."/>
            <person name="Liu W."/>
            <person name="Song Y."/>
            <person name="Salvetti E."/>
            <person name="Wrobel A."/>
            <person name="Rasinkangas P."/>
            <person name="Parkhill J."/>
            <person name="Rea M.C."/>
            <person name="O'Sullivan O."/>
            <person name="Ritari J."/>
            <person name="Douillard F.P."/>
            <person name="Paul Ross R."/>
            <person name="Yang R."/>
            <person name="Briner A.E."/>
            <person name="Felis G.E."/>
            <person name="de Vos W.M."/>
            <person name="Barrangou R."/>
            <person name="Klaenhammer T.R."/>
            <person name="Caufield P.W."/>
            <person name="Cui Y."/>
            <person name="Zhang H."/>
            <person name="O'Toole P.W."/>
        </authorList>
    </citation>
    <scope>NUCLEOTIDE SEQUENCE [LARGE SCALE GENOMIC DNA]</scope>
    <source>
        <strain evidence="4 5">DSM 22467</strain>
    </source>
</reference>
<dbReference type="Proteomes" id="UP000051906">
    <property type="component" value="Unassembled WGS sequence"/>
</dbReference>
<sequence length="179" mass="20933">MARVTNDTIIKTAEALLKNNETVTLAKLAEKLDITHPALYKHFKNKDELWTAVLTKWFTTEVFNQIDVTQQTENSKLALRDWLWQFVTLKKNIYNQDPRMFALNTKYIDERPLVLRELLQGSYAQINDIMGYDDPTHLKAEAIMSAFAIFTVPSFKETWNDPDYGDRFDAIWRLIEKGL</sequence>
<organism evidence="4 5">
    <name type="scientific">Levilactobacillus paucivorans</name>
    <dbReference type="NCBI Taxonomy" id="616990"/>
    <lineage>
        <taxon>Bacteria</taxon>
        <taxon>Bacillati</taxon>
        <taxon>Bacillota</taxon>
        <taxon>Bacilli</taxon>
        <taxon>Lactobacillales</taxon>
        <taxon>Lactobacillaceae</taxon>
        <taxon>Levilactobacillus</taxon>
    </lineage>
</organism>
<dbReference type="InterPro" id="IPR009057">
    <property type="entry name" value="Homeodomain-like_sf"/>
</dbReference>
<dbReference type="Gene3D" id="1.10.357.10">
    <property type="entry name" value="Tetracycline Repressor, domain 2"/>
    <property type="match status" value="1"/>
</dbReference>
<dbReference type="AlphaFoldDB" id="A0A0R2LSJ3"/>
<dbReference type="PATRIC" id="fig|616990.3.peg.1819"/>
<feature type="DNA-binding region" description="H-T-H motif" evidence="2">
    <location>
        <begin position="24"/>
        <end position="43"/>
    </location>
</feature>
<evidence type="ECO:0000313" key="4">
    <source>
        <dbReference type="EMBL" id="KRO04199.1"/>
    </source>
</evidence>